<evidence type="ECO:0000256" key="2">
    <source>
        <dbReference type="SAM" id="MobiDB-lite"/>
    </source>
</evidence>
<dbReference type="GO" id="GO:0008409">
    <property type="term" value="F:5'-3' exonuclease activity"/>
    <property type="evidence" value="ECO:0007669"/>
    <property type="project" value="InterPro"/>
</dbReference>
<dbReference type="InterPro" id="IPR038838">
    <property type="entry name" value="TRIR"/>
</dbReference>
<reference evidence="4" key="1">
    <citation type="submission" date="2023-03" db="EMBL/GenBank/DDBJ databases">
        <title>Electrophorus voltai genome.</title>
        <authorList>
            <person name="Bian C."/>
        </authorList>
    </citation>
    <scope>NUCLEOTIDE SEQUENCE</scope>
    <source>
        <strain evidence="4">CB-2022</strain>
        <tissue evidence="4">Muscle</tissue>
    </source>
</reference>
<dbReference type="InterPro" id="IPR008636">
    <property type="entry name" value="Hook_C"/>
</dbReference>
<evidence type="ECO:0000259" key="3">
    <source>
        <dbReference type="Pfam" id="PF05622"/>
    </source>
</evidence>
<protein>
    <recommendedName>
        <fullName evidence="3">Hook C-terminal domain-containing protein</fullName>
    </recommendedName>
</protein>
<dbReference type="GO" id="GO:0031122">
    <property type="term" value="P:cytoplasmic microtubule organization"/>
    <property type="evidence" value="ECO:0007669"/>
    <property type="project" value="InterPro"/>
</dbReference>
<dbReference type="AlphaFoldDB" id="A0AAD9DK66"/>
<keyword evidence="1" id="KW-0175">Coiled coil</keyword>
<feature type="coiled-coil region" evidence="1">
    <location>
        <begin position="5"/>
        <end position="73"/>
    </location>
</feature>
<feature type="domain" description="Hook C-terminal" evidence="3">
    <location>
        <begin position="3"/>
        <end position="138"/>
    </location>
</feature>
<evidence type="ECO:0000313" key="4">
    <source>
        <dbReference type="EMBL" id="KAK1784786.1"/>
    </source>
</evidence>
<sequence length="324" mass="35567">MAKKIDELQAIVRKKDEDMRQMEERCKHYVEKARTVIKTLDHKQKPHAVPTEIQALQNQLSERDRKIQHLEVKHSCARELCVHHDFEKTRSRHEQEEKLIISAWYNMGMALQQKVTGERNSSPGQAQSFLAQQRHESSPVNVEDVLNVDMEAKHDSSSSSSSSQSHHTSSSSSSGSSSDSSGGPGSPASPAHDAPRPGGNAFANDGSFMELFKRKMEEERRRKETGGGGGGHGAAGAGQSSQEKKTISVTSFVGKRRGGARLALKTGVVAKKQKLDAEAESGKGDAWSKYMAEVKKYKAHQCGDDDKTRPLIPTLALTHICNGK</sequence>
<evidence type="ECO:0000256" key="1">
    <source>
        <dbReference type="SAM" id="Coils"/>
    </source>
</evidence>
<comment type="caution">
    <text evidence="4">The sequence shown here is derived from an EMBL/GenBank/DDBJ whole genome shotgun (WGS) entry which is preliminary data.</text>
</comment>
<dbReference type="Pfam" id="PF05622">
    <property type="entry name" value="HOOK"/>
    <property type="match status" value="1"/>
</dbReference>
<feature type="region of interest" description="Disordered" evidence="2">
    <location>
        <begin position="115"/>
        <end position="140"/>
    </location>
</feature>
<dbReference type="EMBL" id="JAROKS010000026">
    <property type="protein sequence ID" value="KAK1784786.1"/>
    <property type="molecule type" value="Genomic_DNA"/>
</dbReference>
<evidence type="ECO:0000313" key="5">
    <source>
        <dbReference type="Proteomes" id="UP001239994"/>
    </source>
</evidence>
<dbReference type="GO" id="GO:0008017">
    <property type="term" value="F:microtubule binding"/>
    <property type="evidence" value="ECO:0007669"/>
    <property type="project" value="InterPro"/>
</dbReference>
<dbReference type="PANTHER" id="PTHR34753:SF1">
    <property type="entry name" value="TELOMERASE RNA COMPONENT INTERACTING RNASE"/>
    <property type="match status" value="1"/>
</dbReference>
<feature type="compositionally biased region" description="Polar residues" evidence="2">
    <location>
        <begin position="115"/>
        <end position="131"/>
    </location>
</feature>
<organism evidence="4 5">
    <name type="scientific">Electrophorus voltai</name>
    <dbReference type="NCBI Taxonomy" id="2609070"/>
    <lineage>
        <taxon>Eukaryota</taxon>
        <taxon>Metazoa</taxon>
        <taxon>Chordata</taxon>
        <taxon>Craniata</taxon>
        <taxon>Vertebrata</taxon>
        <taxon>Euteleostomi</taxon>
        <taxon>Actinopterygii</taxon>
        <taxon>Neopterygii</taxon>
        <taxon>Teleostei</taxon>
        <taxon>Ostariophysi</taxon>
        <taxon>Gymnotiformes</taxon>
        <taxon>Gymnotoidei</taxon>
        <taxon>Gymnotidae</taxon>
        <taxon>Electrophorus</taxon>
    </lineage>
</organism>
<dbReference type="Proteomes" id="UP001239994">
    <property type="component" value="Unassembled WGS sequence"/>
</dbReference>
<accession>A0AAD9DK66</accession>
<feature type="region of interest" description="Disordered" evidence="2">
    <location>
        <begin position="217"/>
        <end position="247"/>
    </location>
</feature>
<name>A0AAD9DK66_9TELE</name>
<keyword evidence="5" id="KW-1185">Reference proteome</keyword>
<proteinExistence type="predicted"/>
<feature type="compositionally biased region" description="Gly residues" evidence="2">
    <location>
        <begin position="226"/>
        <end position="236"/>
    </location>
</feature>
<feature type="region of interest" description="Disordered" evidence="2">
    <location>
        <begin position="152"/>
        <end position="205"/>
    </location>
</feature>
<dbReference type="GO" id="GO:0008408">
    <property type="term" value="F:3'-5' exonuclease activity"/>
    <property type="evidence" value="ECO:0007669"/>
    <property type="project" value="InterPro"/>
</dbReference>
<dbReference type="PANTHER" id="PTHR34753">
    <property type="entry name" value="TELOMERASE RNA COMPONENT INTERACTING RNASE"/>
    <property type="match status" value="1"/>
</dbReference>
<feature type="compositionally biased region" description="Low complexity" evidence="2">
    <location>
        <begin position="157"/>
        <end position="192"/>
    </location>
</feature>
<gene>
    <name evidence="4" type="ORF">P4O66_003456</name>
</gene>